<proteinExistence type="predicted"/>
<accession>A0ABP0NIH0</accession>
<comment type="caution">
    <text evidence="1">The sequence shown here is derived from an EMBL/GenBank/DDBJ whole genome shotgun (WGS) entry which is preliminary data.</text>
</comment>
<dbReference type="EMBL" id="CAXAMM010028113">
    <property type="protein sequence ID" value="CAK9062199.1"/>
    <property type="molecule type" value="Genomic_DNA"/>
</dbReference>
<reference evidence="1 2" key="1">
    <citation type="submission" date="2024-02" db="EMBL/GenBank/DDBJ databases">
        <authorList>
            <person name="Chen Y."/>
            <person name="Shah S."/>
            <person name="Dougan E. K."/>
            <person name="Thang M."/>
            <person name="Chan C."/>
        </authorList>
    </citation>
    <scope>NUCLEOTIDE SEQUENCE [LARGE SCALE GENOMIC DNA]</scope>
</reference>
<name>A0ABP0NIH0_9DINO</name>
<evidence type="ECO:0000313" key="1">
    <source>
        <dbReference type="EMBL" id="CAK9062199.1"/>
    </source>
</evidence>
<organism evidence="1 2">
    <name type="scientific">Durusdinium trenchii</name>
    <dbReference type="NCBI Taxonomy" id="1381693"/>
    <lineage>
        <taxon>Eukaryota</taxon>
        <taxon>Sar</taxon>
        <taxon>Alveolata</taxon>
        <taxon>Dinophyceae</taxon>
        <taxon>Suessiales</taxon>
        <taxon>Symbiodiniaceae</taxon>
        <taxon>Durusdinium</taxon>
    </lineage>
</organism>
<dbReference type="Proteomes" id="UP001642464">
    <property type="component" value="Unassembled WGS sequence"/>
</dbReference>
<gene>
    <name evidence="1" type="ORF">SCF082_LOCUS32452</name>
</gene>
<evidence type="ECO:0000313" key="2">
    <source>
        <dbReference type="Proteomes" id="UP001642464"/>
    </source>
</evidence>
<sequence length="113" mass="13641">MWRERLDDRVKENLRKLPPSEVENALRKCRFAESSDKWLMGYCRKYWQDQRAESETQAPPNLDDDSKNLLSQLPCREAQQALQWLKEVDPKDPSAWLRHYYASPQEKKPYQTW</sequence>
<keyword evidence="2" id="KW-1185">Reference proteome</keyword>
<protein>
    <submittedName>
        <fullName evidence="1">Uncharacterized protein</fullName>
    </submittedName>
</protein>